<protein>
    <recommendedName>
        <fullName evidence="3">NADP-dependent oxidoreductase domain-containing protein</fullName>
    </recommendedName>
</protein>
<dbReference type="Pfam" id="PF00248">
    <property type="entry name" value="Aldo_ket_red"/>
    <property type="match status" value="1"/>
</dbReference>
<evidence type="ECO:0000313" key="4">
    <source>
        <dbReference type="EMBL" id="KHG22484.1"/>
    </source>
</evidence>
<dbReference type="InterPro" id="IPR036812">
    <property type="entry name" value="NAD(P)_OxRdtase_dom_sf"/>
</dbReference>
<dbReference type="CDD" id="cd19124">
    <property type="entry name" value="AKR_AKR4A_4B"/>
    <property type="match status" value="1"/>
</dbReference>
<name>A0A0B0PDH5_GOSAR</name>
<dbReference type="FunFam" id="3.20.20.100:FF:000014">
    <property type="entry name" value="NAD(P)-linked oxidoreductase superfamily protein"/>
    <property type="match status" value="1"/>
</dbReference>
<dbReference type="AlphaFoldDB" id="A0A0B0PDH5"/>
<accession>A0A0B0PDH5</accession>
<organism evidence="4 5">
    <name type="scientific">Gossypium arboreum</name>
    <name type="common">Tree cotton</name>
    <name type="synonym">Gossypium nanking</name>
    <dbReference type="NCBI Taxonomy" id="29729"/>
    <lineage>
        <taxon>Eukaryota</taxon>
        <taxon>Viridiplantae</taxon>
        <taxon>Streptophyta</taxon>
        <taxon>Embryophyta</taxon>
        <taxon>Tracheophyta</taxon>
        <taxon>Spermatophyta</taxon>
        <taxon>Magnoliopsida</taxon>
        <taxon>eudicotyledons</taxon>
        <taxon>Gunneridae</taxon>
        <taxon>Pentapetalae</taxon>
        <taxon>rosids</taxon>
        <taxon>malvids</taxon>
        <taxon>Malvales</taxon>
        <taxon>Malvaceae</taxon>
        <taxon>Malvoideae</taxon>
        <taxon>Gossypium</taxon>
    </lineage>
</organism>
<dbReference type="PROSITE" id="PS00063">
    <property type="entry name" value="ALDOKETO_REDUCTASE_3"/>
    <property type="match status" value="1"/>
</dbReference>
<keyword evidence="5" id="KW-1185">Reference proteome</keyword>
<dbReference type="InterPro" id="IPR020471">
    <property type="entry name" value="AKR"/>
</dbReference>
<proteinExistence type="predicted"/>
<dbReference type="OMA" id="MHWPASL"/>
<keyword evidence="2" id="KW-0560">Oxidoreductase</keyword>
<dbReference type="InterPro" id="IPR023210">
    <property type="entry name" value="NADP_OxRdtase_dom"/>
</dbReference>
<evidence type="ECO:0000259" key="3">
    <source>
        <dbReference type="Pfam" id="PF00248"/>
    </source>
</evidence>
<dbReference type="PROSITE" id="PS00062">
    <property type="entry name" value="ALDOKETO_REDUCTASE_2"/>
    <property type="match status" value="1"/>
</dbReference>
<reference evidence="5" key="1">
    <citation type="submission" date="2014-09" db="EMBL/GenBank/DDBJ databases">
        <authorList>
            <person name="Mudge J."/>
            <person name="Ramaraj T."/>
            <person name="Lindquist I.E."/>
            <person name="Bharti A.K."/>
            <person name="Sundararajan A."/>
            <person name="Cameron C.T."/>
            <person name="Woodward J.E."/>
            <person name="May G.D."/>
            <person name="Brubaker C."/>
            <person name="Broadhvest J."/>
            <person name="Wilkins T.A."/>
        </authorList>
    </citation>
    <scope>NUCLEOTIDE SEQUENCE</scope>
    <source>
        <strain evidence="5">cv. AKA8401</strain>
    </source>
</reference>
<dbReference type="InterPro" id="IPR044497">
    <property type="entry name" value="AKR4A/B"/>
</dbReference>
<dbReference type="GO" id="GO:0016616">
    <property type="term" value="F:oxidoreductase activity, acting on the CH-OH group of donors, NAD or NADP as acceptor"/>
    <property type="evidence" value="ECO:0007669"/>
    <property type="project" value="InterPro"/>
</dbReference>
<dbReference type="GO" id="GO:0044550">
    <property type="term" value="P:secondary metabolite biosynthetic process"/>
    <property type="evidence" value="ECO:0007669"/>
    <property type="project" value="UniProtKB-ARBA"/>
</dbReference>
<gene>
    <name evidence="4" type="ORF">F383_07989</name>
</gene>
<evidence type="ECO:0000256" key="1">
    <source>
        <dbReference type="ARBA" id="ARBA00004721"/>
    </source>
</evidence>
<dbReference type="InterPro" id="IPR018170">
    <property type="entry name" value="Aldo/ket_reductase_CS"/>
</dbReference>
<dbReference type="Proteomes" id="UP000032142">
    <property type="component" value="Unassembled WGS sequence"/>
</dbReference>
<sequence length="330" mass="36868">MDGCLEASLSPLSIPEYVLGCSGRRMPLLGFGTAASPPVGSQLTKTAILQAIELGYRHFDTASLYGTEQPLGEAILEAIAVGLIKSRDELFITSKLWCSDAHGELVLPALQRSLKNLRLEYLDLYLIHWPVSSKPGIYEFPIKQEDFLAMDFKAVWKAMEDCQRLGLTKSIGVSNFSCKKLGDILAFAKIPPAVNQVELNPLWQQKKLREFCKANGILLTAYAPLGAQGTIWGSNRVLECELLKEIAKQKGKTVAQICLRWAYEQGISILVKSFNKDRMKSNLEIFNWSLSQEDVKKINDIPQSRLCSGQDYISKYGPFNTTQELWDGEI</sequence>
<dbReference type="Gene3D" id="3.20.20.100">
    <property type="entry name" value="NADP-dependent oxidoreductase domain"/>
    <property type="match status" value="1"/>
</dbReference>
<evidence type="ECO:0000313" key="5">
    <source>
        <dbReference type="Proteomes" id="UP000032142"/>
    </source>
</evidence>
<dbReference type="EMBL" id="KN421927">
    <property type="protein sequence ID" value="KHG22484.1"/>
    <property type="molecule type" value="Genomic_DNA"/>
</dbReference>
<feature type="domain" description="NADP-dependent oxidoreductase" evidence="3">
    <location>
        <begin position="29"/>
        <end position="301"/>
    </location>
</feature>
<dbReference type="PANTHER" id="PTHR11732">
    <property type="entry name" value="ALDO/KETO REDUCTASE"/>
    <property type="match status" value="1"/>
</dbReference>
<dbReference type="PROSITE" id="PS00798">
    <property type="entry name" value="ALDOKETO_REDUCTASE_1"/>
    <property type="match status" value="1"/>
</dbReference>
<evidence type="ECO:0000256" key="2">
    <source>
        <dbReference type="ARBA" id="ARBA00023002"/>
    </source>
</evidence>
<dbReference type="SUPFAM" id="SSF51430">
    <property type="entry name" value="NAD(P)-linked oxidoreductase"/>
    <property type="match status" value="1"/>
</dbReference>
<dbReference type="PIRSF" id="PIRSF000097">
    <property type="entry name" value="AKR"/>
    <property type="match status" value="1"/>
</dbReference>
<dbReference type="PRINTS" id="PR00069">
    <property type="entry name" value="ALDKETRDTASE"/>
</dbReference>
<dbReference type="OrthoDB" id="416253at2759"/>
<dbReference type="KEGG" id="gab:108474642"/>
<comment type="pathway">
    <text evidence="1">Secondary metabolite biosynthesis; terpenoid biosynthesis.</text>
</comment>